<evidence type="ECO:0000313" key="17">
    <source>
        <dbReference type="EMBL" id="MDY5155451.1"/>
    </source>
</evidence>
<evidence type="ECO:0000256" key="7">
    <source>
        <dbReference type="ARBA" id="ARBA00022763"/>
    </source>
</evidence>
<accession>A0AAW9HNI4</accession>
<feature type="domain" description="RecF/RecN/SMC N-terminal" evidence="15">
    <location>
        <begin position="8"/>
        <end position="378"/>
    </location>
</feature>
<keyword evidence="4 13" id="KW-0963">Cytoplasm</keyword>
<dbReference type="PROSITE" id="PS00617">
    <property type="entry name" value="RECF_1"/>
    <property type="match status" value="1"/>
</dbReference>
<reference evidence="17 18" key="1">
    <citation type="submission" date="2023-10" db="EMBL/GenBank/DDBJ databases">
        <title>Whole Genome based description of the genera Actinobaculum and Actinotignum reveals a complex phylogenetic relationship within the species included in the genus Actinotignum.</title>
        <authorList>
            <person name="Jensen C.S."/>
            <person name="Dargis R."/>
            <person name="Kemp M."/>
            <person name="Christensen J.J."/>
        </authorList>
    </citation>
    <scope>NUCLEOTIDE SEQUENCE</scope>
    <source>
        <strain evidence="17">SLA_B511</strain>
        <strain evidence="16 18">SLA_B974</strain>
    </source>
</reference>
<gene>
    <name evidence="13 17" type="primary">recF</name>
    <name evidence="17" type="ORF">R6G80_06935</name>
    <name evidence="16" type="ORF">R6G86_05635</name>
</gene>
<protein>
    <recommendedName>
        <fullName evidence="3 13">DNA replication and repair protein RecF</fullName>
    </recommendedName>
</protein>
<dbReference type="InterPro" id="IPR018078">
    <property type="entry name" value="DNA-binding_RecF_CS"/>
</dbReference>
<keyword evidence="7 13" id="KW-0227">DNA damage</keyword>
<dbReference type="Proteomes" id="UP001281731">
    <property type="component" value="Unassembled WGS sequence"/>
</dbReference>
<evidence type="ECO:0000256" key="13">
    <source>
        <dbReference type="HAMAP-Rule" id="MF_00365"/>
    </source>
</evidence>
<evidence type="ECO:0000256" key="6">
    <source>
        <dbReference type="ARBA" id="ARBA00022741"/>
    </source>
</evidence>
<dbReference type="PANTHER" id="PTHR32182">
    <property type="entry name" value="DNA REPLICATION AND REPAIR PROTEIN RECF"/>
    <property type="match status" value="1"/>
</dbReference>
<keyword evidence="11 13" id="KW-0742">SOS response</keyword>
<dbReference type="GO" id="GO:0005524">
    <property type="term" value="F:ATP binding"/>
    <property type="evidence" value="ECO:0007669"/>
    <property type="project" value="UniProtKB-UniRule"/>
</dbReference>
<dbReference type="InterPro" id="IPR027417">
    <property type="entry name" value="P-loop_NTPase"/>
</dbReference>
<keyword evidence="10 13" id="KW-0234">DNA repair</keyword>
<dbReference type="GO" id="GO:0009432">
    <property type="term" value="P:SOS response"/>
    <property type="evidence" value="ECO:0007669"/>
    <property type="project" value="UniProtKB-UniRule"/>
</dbReference>
<evidence type="ECO:0000256" key="9">
    <source>
        <dbReference type="ARBA" id="ARBA00023125"/>
    </source>
</evidence>
<keyword evidence="6 13" id="KW-0547">Nucleotide-binding</keyword>
<dbReference type="Pfam" id="PF02463">
    <property type="entry name" value="SMC_N"/>
    <property type="match status" value="1"/>
</dbReference>
<evidence type="ECO:0000256" key="4">
    <source>
        <dbReference type="ARBA" id="ARBA00022490"/>
    </source>
</evidence>
<evidence type="ECO:0000256" key="10">
    <source>
        <dbReference type="ARBA" id="ARBA00023204"/>
    </source>
</evidence>
<dbReference type="RefSeq" id="WP_022866919.1">
    <property type="nucleotide sequence ID" value="NZ_CAMYCL010000004.1"/>
</dbReference>
<keyword evidence="9 13" id="KW-0238">DNA-binding</keyword>
<proteinExistence type="inferred from homology"/>
<comment type="similarity">
    <text evidence="2 13 14">Belongs to the RecF family.</text>
</comment>
<evidence type="ECO:0000259" key="15">
    <source>
        <dbReference type="Pfam" id="PF02463"/>
    </source>
</evidence>
<dbReference type="HAMAP" id="MF_00365">
    <property type="entry name" value="RecF"/>
    <property type="match status" value="1"/>
</dbReference>
<dbReference type="NCBIfam" id="TIGR00611">
    <property type="entry name" value="recf"/>
    <property type="match status" value="1"/>
</dbReference>
<evidence type="ECO:0000256" key="8">
    <source>
        <dbReference type="ARBA" id="ARBA00022840"/>
    </source>
</evidence>
<keyword evidence="8 13" id="KW-0067">ATP-binding</keyword>
<evidence type="ECO:0000256" key="1">
    <source>
        <dbReference type="ARBA" id="ARBA00004496"/>
    </source>
</evidence>
<dbReference type="InterPro" id="IPR042174">
    <property type="entry name" value="RecF_2"/>
</dbReference>
<evidence type="ECO:0000256" key="14">
    <source>
        <dbReference type="RuleBase" id="RU000578"/>
    </source>
</evidence>
<organism evidence="17 19">
    <name type="scientific">Actinotignum urinale</name>
    <dbReference type="NCBI Taxonomy" id="190146"/>
    <lineage>
        <taxon>Bacteria</taxon>
        <taxon>Bacillati</taxon>
        <taxon>Actinomycetota</taxon>
        <taxon>Actinomycetes</taxon>
        <taxon>Actinomycetales</taxon>
        <taxon>Actinomycetaceae</taxon>
        <taxon>Actinotignum</taxon>
    </lineage>
</organism>
<dbReference type="AlphaFoldDB" id="A0AAW9HNI4"/>
<dbReference type="GO" id="GO:0005737">
    <property type="term" value="C:cytoplasm"/>
    <property type="evidence" value="ECO:0007669"/>
    <property type="project" value="UniProtKB-SubCell"/>
</dbReference>
<keyword evidence="5 13" id="KW-0235">DNA replication</keyword>
<keyword evidence="18" id="KW-1185">Reference proteome</keyword>
<dbReference type="GO" id="GO:0000731">
    <property type="term" value="P:DNA synthesis involved in DNA repair"/>
    <property type="evidence" value="ECO:0007669"/>
    <property type="project" value="TreeGrafter"/>
</dbReference>
<evidence type="ECO:0000256" key="2">
    <source>
        <dbReference type="ARBA" id="ARBA00008016"/>
    </source>
</evidence>
<dbReference type="InterPro" id="IPR001238">
    <property type="entry name" value="DNA-binding_RecF"/>
</dbReference>
<dbReference type="InterPro" id="IPR003395">
    <property type="entry name" value="RecF/RecN/SMC_N"/>
</dbReference>
<dbReference type="Gene3D" id="1.20.1050.90">
    <property type="entry name" value="RecF/RecN/SMC, N-terminal domain"/>
    <property type="match status" value="1"/>
</dbReference>
<dbReference type="PROSITE" id="PS00618">
    <property type="entry name" value="RECF_2"/>
    <property type="match status" value="1"/>
</dbReference>
<dbReference type="Proteomes" id="UP001275049">
    <property type="component" value="Unassembled WGS sequence"/>
</dbReference>
<dbReference type="GO" id="GO:0003697">
    <property type="term" value="F:single-stranded DNA binding"/>
    <property type="evidence" value="ECO:0007669"/>
    <property type="project" value="UniProtKB-UniRule"/>
</dbReference>
<dbReference type="EMBL" id="JAWNGC010000009">
    <property type="protein sequence ID" value="MDY5155451.1"/>
    <property type="molecule type" value="Genomic_DNA"/>
</dbReference>
<comment type="caution">
    <text evidence="17">The sequence shown here is derived from an EMBL/GenBank/DDBJ whole genome shotgun (WGS) entry which is preliminary data.</text>
</comment>
<dbReference type="EMBL" id="JAWNGA010000008">
    <property type="protein sequence ID" value="MDY5133220.1"/>
    <property type="molecule type" value="Genomic_DNA"/>
</dbReference>
<evidence type="ECO:0000256" key="5">
    <source>
        <dbReference type="ARBA" id="ARBA00022705"/>
    </source>
</evidence>
<evidence type="ECO:0000313" key="19">
    <source>
        <dbReference type="Proteomes" id="UP001281731"/>
    </source>
</evidence>
<evidence type="ECO:0000313" key="16">
    <source>
        <dbReference type="EMBL" id="MDY5133220.1"/>
    </source>
</evidence>
<comment type="subcellular location">
    <subcellularLocation>
        <location evidence="1 13 14">Cytoplasm</location>
    </subcellularLocation>
</comment>
<dbReference type="Gene3D" id="3.40.50.300">
    <property type="entry name" value="P-loop containing nucleotide triphosphate hydrolases"/>
    <property type="match status" value="1"/>
</dbReference>
<evidence type="ECO:0000313" key="18">
    <source>
        <dbReference type="Proteomes" id="UP001275049"/>
    </source>
</evidence>
<evidence type="ECO:0000256" key="11">
    <source>
        <dbReference type="ARBA" id="ARBA00023236"/>
    </source>
</evidence>
<comment type="function">
    <text evidence="12 13 14">The RecF protein is involved in DNA metabolism; it is required for DNA replication and normal SOS inducibility. RecF binds preferentially to single-stranded, linear DNA. It also seems to bind ATP.</text>
</comment>
<evidence type="ECO:0000256" key="12">
    <source>
        <dbReference type="ARBA" id="ARBA00025401"/>
    </source>
</evidence>
<dbReference type="PANTHER" id="PTHR32182:SF0">
    <property type="entry name" value="DNA REPLICATION AND REPAIR PROTEIN RECF"/>
    <property type="match status" value="1"/>
</dbReference>
<name>A0AAW9HNI4_9ACTO</name>
<sequence length="419" mass="47644">MYVGDVGLAFFRNYRRQILHLHPGITVFVGENGQGKTNLVEAISYLSTLSSHRVASDMALVHQGENAALIQARVHRGQMSTSVEVEIYAGRANRARINRGNARPIEILGILTSVMFVPEDLRLVRGGPQERRIFLDELMVQLRPRMETVKNDYDKVLRQRGALLKNLSLAQRRGQEADTSTLDVWDDQLARLGAEIIVHRVRIISHLRPYVESYYRDISQGKKIARIDYAANVDKYRFSLPSPLELADENQRKNVEERENNLMDEQYVERIMKEALSERRAEEIRRGVNLVGPHRDDVELSLGTMPAKGYASHGESWSYALALRLASWDVLKEDSIGEYSQPILILDDVFAELDSQRRNRLAEIIRSSEQVLITAAVREDLPEELHGDVFTVKNGEIVDVTRYVEIHEEEACGKEGSDG</sequence>
<dbReference type="GO" id="GO:0006260">
    <property type="term" value="P:DNA replication"/>
    <property type="evidence" value="ECO:0007669"/>
    <property type="project" value="UniProtKB-UniRule"/>
</dbReference>
<feature type="binding site" evidence="13">
    <location>
        <begin position="30"/>
        <end position="37"/>
    </location>
    <ligand>
        <name>ATP</name>
        <dbReference type="ChEBI" id="CHEBI:30616"/>
    </ligand>
</feature>
<evidence type="ECO:0000256" key="3">
    <source>
        <dbReference type="ARBA" id="ARBA00020170"/>
    </source>
</evidence>
<dbReference type="SUPFAM" id="SSF52540">
    <property type="entry name" value="P-loop containing nucleoside triphosphate hydrolases"/>
    <property type="match status" value="1"/>
</dbReference>
<dbReference type="GO" id="GO:0006302">
    <property type="term" value="P:double-strand break repair"/>
    <property type="evidence" value="ECO:0007669"/>
    <property type="project" value="TreeGrafter"/>
</dbReference>